<evidence type="ECO:0000256" key="2">
    <source>
        <dbReference type="ARBA" id="ARBA00022475"/>
    </source>
</evidence>
<protein>
    <submittedName>
        <fullName evidence="12">Beta-1 adrenergic receptor</fullName>
    </submittedName>
</protein>
<feature type="transmembrane region" description="Helical" evidence="10">
    <location>
        <begin position="195"/>
        <end position="218"/>
    </location>
</feature>
<evidence type="ECO:0000259" key="11">
    <source>
        <dbReference type="PROSITE" id="PS50262"/>
    </source>
</evidence>
<dbReference type="PROSITE" id="PS50262">
    <property type="entry name" value="G_PROTEIN_RECEP_F1_2"/>
    <property type="match status" value="1"/>
</dbReference>
<evidence type="ECO:0000313" key="13">
    <source>
        <dbReference type="Proteomes" id="UP001249851"/>
    </source>
</evidence>
<dbReference type="AlphaFoldDB" id="A0AAD9USX7"/>
<dbReference type="GO" id="GO:0004930">
    <property type="term" value="F:G protein-coupled receptor activity"/>
    <property type="evidence" value="ECO:0007669"/>
    <property type="project" value="UniProtKB-KW"/>
</dbReference>
<accession>A0AAD9USX7</accession>
<dbReference type="InterPro" id="IPR000276">
    <property type="entry name" value="GPCR_Rhodpsn"/>
</dbReference>
<evidence type="ECO:0000256" key="4">
    <source>
        <dbReference type="ARBA" id="ARBA00022989"/>
    </source>
</evidence>
<dbReference type="Pfam" id="PF00001">
    <property type="entry name" value="7tm_1"/>
    <property type="match status" value="1"/>
</dbReference>
<keyword evidence="4 10" id="KW-1133">Transmembrane helix</keyword>
<dbReference type="PANTHER" id="PTHR22752">
    <property type="entry name" value="G PROTEIN-COUPLED RECEPTOR"/>
    <property type="match status" value="1"/>
</dbReference>
<keyword evidence="2" id="KW-1003">Cell membrane</keyword>
<keyword evidence="5 9" id="KW-0297">G-protein coupled receptor</keyword>
<keyword evidence="7 9" id="KW-0675">Receptor</keyword>
<dbReference type="GO" id="GO:0005886">
    <property type="term" value="C:plasma membrane"/>
    <property type="evidence" value="ECO:0007669"/>
    <property type="project" value="UniProtKB-SubCell"/>
</dbReference>
<dbReference type="PROSITE" id="PS00237">
    <property type="entry name" value="G_PROTEIN_RECEP_F1_1"/>
    <property type="match status" value="1"/>
</dbReference>
<reference evidence="12" key="2">
    <citation type="journal article" date="2023" name="Science">
        <title>Genomic signatures of disease resistance in endangered staghorn corals.</title>
        <authorList>
            <person name="Vollmer S.V."/>
            <person name="Selwyn J.D."/>
            <person name="Despard B.A."/>
            <person name="Roesel C.L."/>
        </authorList>
    </citation>
    <scope>NUCLEOTIDE SEQUENCE</scope>
    <source>
        <strain evidence="12">K2</strain>
    </source>
</reference>
<dbReference type="EMBL" id="JARQWQ010000146">
    <property type="protein sequence ID" value="KAK2548465.1"/>
    <property type="molecule type" value="Genomic_DNA"/>
</dbReference>
<evidence type="ECO:0000256" key="1">
    <source>
        <dbReference type="ARBA" id="ARBA00004651"/>
    </source>
</evidence>
<evidence type="ECO:0000256" key="7">
    <source>
        <dbReference type="ARBA" id="ARBA00023170"/>
    </source>
</evidence>
<comment type="subcellular location">
    <subcellularLocation>
        <location evidence="1">Cell membrane</location>
        <topology evidence="1">Multi-pass membrane protein</topology>
    </subcellularLocation>
</comment>
<feature type="transmembrane region" description="Helical" evidence="10">
    <location>
        <begin position="292"/>
        <end position="312"/>
    </location>
</feature>
<proteinExistence type="inferred from homology"/>
<gene>
    <name evidence="12" type="ORF">P5673_031360</name>
</gene>
<dbReference type="InterPro" id="IPR017452">
    <property type="entry name" value="GPCR_Rhodpsn_7TM"/>
</dbReference>
<evidence type="ECO:0000256" key="8">
    <source>
        <dbReference type="ARBA" id="ARBA00023224"/>
    </source>
</evidence>
<evidence type="ECO:0000256" key="5">
    <source>
        <dbReference type="ARBA" id="ARBA00023040"/>
    </source>
</evidence>
<dbReference type="Proteomes" id="UP001249851">
    <property type="component" value="Unassembled WGS sequence"/>
</dbReference>
<organism evidence="12 13">
    <name type="scientific">Acropora cervicornis</name>
    <name type="common">Staghorn coral</name>
    <dbReference type="NCBI Taxonomy" id="6130"/>
    <lineage>
        <taxon>Eukaryota</taxon>
        <taxon>Metazoa</taxon>
        <taxon>Cnidaria</taxon>
        <taxon>Anthozoa</taxon>
        <taxon>Hexacorallia</taxon>
        <taxon>Scleractinia</taxon>
        <taxon>Astrocoeniina</taxon>
        <taxon>Acroporidae</taxon>
        <taxon>Acropora</taxon>
    </lineage>
</organism>
<comment type="caution">
    <text evidence="12">The sequence shown here is derived from an EMBL/GenBank/DDBJ whole genome shotgun (WGS) entry which is preliminary data.</text>
</comment>
<keyword evidence="8 9" id="KW-0807">Transducer</keyword>
<dbReference type="SMART" id="SM01381">
    <property type="entry name" value="7TM_GPCR_Srsx"/>
    <property type="match status" value="1"/>
</dbReference>
<name>A0AAD9USX7_ACRCE</name>
<keyword evidence="6 10" id="KW-0472">Membrane</keyword>
<feature type="transmembrane region" description="Helical" evidence="10">
    <location>
        <begin position="68"/>
        <end position="96"/>
    </location>
</feature>
<evidence type="ECO:0000256" key="9">
    <source>
        <dbReference type="RuleBase" id="RU000688"/>
    </source>
</evidence>
<dbReference type="PRINTS" id="PR00237">
    <property type="entry name" value="GPCRRHODOPSN"/>
</dbReference>
<dbReference type="Gene3D" id="1.20.1070.10">
    <property type="entry name" value="Rhodopsin 7-helix transmembrane proteins"/>
    <property type="match status" value="1"/>
</dbReference>
<dbReference type="SUPFAM" id="SSF81321">
    <property type="entry name" value="Family A G protein-coupled receptor-like"/>
    <property type="match status" value="1"/>
</dbReference>
<evidence type="ECO:0000313" key="12">
    <source>
        <dbReference type="EMBL" id="KAK2548465.1"/>
    </source>
</evidence>
<comment type="similarity">
    <text evidence="9">Belongs to the G-protein coupled receptor 1 family.</text>
</comment>
<keyword evidence="13" id="KW-1185">Reference proteome</keyword>
<dbReference type="PANTHER" id="PTHR22752:SF14">
    <property type="entry name" value="G-PROTEIN COUPLED RECEPTORS FAMILY 1 PROFILE DOMAIN-CONTAINING PROTEIN"/>
    <property type="match status" value="1"/>
</dbReference>
<dbReference type="CDD" id="cd00637">
    <property type="entry name" value="7tm_classA_rhodopsin-like"/>
    <property type="match status" value="1"/>
</dbReference>
<reference evidence="12" key="1">
    <citation type="journal article" date="2023" name="G3 (Bethesda)">
        <title>Whole genome assembly and annotation of the endangered Caribbean coral Acropora cervicornis.</title>
        <authorList>
            <person name="Selwyn J.D."/>
            <person name="Vollmer S.V."/>
        </authorList>
    </citation>
    <scope>NUCLEOTIDE SEQUENCE</scope>
    <source>
        <strain evidence="12">K2</strain>
    </source>
</reference>
<evidence type="ECO:0000256" key="6">
    <source>
        <dbReference type="ARBA" id="ARBA00023136"/>
    </source>
</evidence>
<evidence type="ECO:0000256" key="3">
    <source>
        <dbReference type="ARBA" id="ARBA00022692"/>
    </source>
</evidence>
<feature type="transmembrane region" description="Helical" evidence="10">
    <location>
        <begin position="254"/>
        <end position="280"/>
    </location>
</feature>
<feature type="domain" description="G-protein coupled receptors family 1 profile" evidence="11">
    <location>
        <begin position="47"/>
        <end position="309"/>
    </location>
</feature>
<feature type="transmembrane region" description="Helical" evidence="10">
    <location>
        <begin position="108"/>
        <end position="126"/>
    </location>
</feature>
<evidence type="ECO:0000256" key="10">
    <source>
        <dbReference type="SAM" id="Phobius"/>
    </source>
</evidence>
<sequence>MSAKQDNISMNFDQLKIFSKVLQSRSPAVVGIEAGFFVIINFATLFGNILLCAVLFKNFRRTSITSILILSLSLADILMGVVCMPLSCAVLIHGRWLYGDLACELQCFSIYFLAFASLQTIVLTSLNRFFRVVKPTKYKRIFTLRRTATMLVAVWSGTALILAMPWLFGRTRAVFNPAKAACVMFHSGKSKYYPAILRGFLLVIFAVIPTCVTLICYFKIFRAVGMHFTRVEPNLTRNSSRNCRVNSCEMRITVTLFAVVVMFVLSWLPVFLIEIVQAFIVDWWKIPRQVQLLWTFFGSLNSAANPLVYGFANSSYRREYRRLLTFKWKGNGQDASSFNSNKGSAHVSTIAMATLNTRP</sequence>
<feature type="transmembrane region" description="Helical" evidence="10">
    <location>
        <begin position="34"/>
        <end position="56"/>
    </location>
</feature>
<feature type="transmembrane region" description="Helical" evidence="10">
    <location>
        <begin position="147"/>
        <end position="168"/>
    </location>
</feature>
<keyword evidence="3 9" id="KW-0812">Transmembrane</keyword>